<keyword evidence="4" id="KW-0813">Transport</keyword>
<dbReference type="GO" id="GO:0005925">
    <property type="term" value="C:focal adhesion"/>
    <property type="evidence" value="ECO:0007669"/>
    <property type="project" value="TreeGrafter"/>
</dbReference>
<comment type="caution">
    <text evidence="17">The sequence shown here is derived from an EMBL/GenBank/DDBJ whole genome shotgun (WGS) entry which is preliminary data.</text>
</comment>
<dbReference type="InterPro" id="IPR051759">
    <property type="entry name" value="LIM-SH3_domain_protein"/>
</dbReference>
<keyword evidence="11" id="KW-0440">LIM domain</keyword>
<keyword evidence="7" id="KW-0479">Metal-binding</keyword>
<feature type="domain" description="LIM zinc-binding" evidence="16">
    <location>
        <begin position="3"/>
        <end position="35"/>
    </location>
</feature>
<evidence type="ECO:0000256" key="11">
    <source>
        <dbReference type="ARBA" id="ARBA00023038"/>
    </source>
</evidence>
<comment type="subcellular location">
    <subcellularLocation>
        <location evidence="2">Cytoplasm</location>
        <location evidence="2">Cell cortex</location>
    </subcellularLocation>
    <subcellularLocation>
        <location evidence="1">Cytoplasm</location>
        <location evidence="1">Cytoskeleton</location>
    </subcellularLocation>
</comment>
<organism evidence="17 18">
    <name type="scientific">Anabarilius grahami</name>
    <name type="common">Kanglang fish</name>
    <name type="synonym">Barilius grahami</name>
    <dbReference type="NCBI Taxonomy" id="495550"/>
    <lineage>
        <taxon>Eukaryota</taxon>
        <taxon>Metazoa</taxon>
        <taxon>Chordata</taxon>
        <taxon>Craniata</taxon>
        <taxon>Vertebrata</taxon>
        <taxon>Euteleostomi</taxon>
        <taxon>Actinopterygii</taxon>
        <taxon>Neopterygii</taxon>
        <taxon>Teleostei</taxon>
        <taxon>Ostariophysi</taxon>
        <taxon>Cypriniformes</taxon>
        <taxon>Xenocyprididae</taxon>
        <taxon>Xenocypridinae</taxon>
        <taxon>Xenocypridinae incertae sedis</taxon>
        <taxon>Anabarilius</taxon>
    </lineage>
</organism>
<evidence type="ECO:0000256" key="10">
    <source>
        <dbReference type="ARBA" id="ARBA00022990"/>
    </source>
</evidence>
<keyword evidence="12" id="KW-0406">Ion transport</keyword>
<evidence type="ECO:0000256" key="9">
    <source>
        <dbReference type="ARBA" id="ARBA00022833"/>
    </source>
</evidence>
<evidence type="ECO:0000313" key="17">
    <source>
        <dbReference type="EMBL" id="ROL52191.1"/>
    </source>
</evidence>
<dbReference type="GO" id="GO:0051015">
    <property type="term" value="F:actin filament binding"/>
    <property type="evidence" value="ECO:0007669"/>
    <property type="project" value="TreeGrafter"/>
</dbReference>
<evidence type="ECO:0000313" key="18">
    <source>
        <dbReference type="Proteomes" id="UP000281406"/>
    </source>
</evidence>
<keyword evidence="13" id="KW-0009">Actin-binding</keyword>
<dbReference type="OrthoDB" id="191061at2759"/>
<evidence type="ECO:0000256" key="14">
    <source>
        <dbReference type="ARBA" id="ARBA00023212"/>
    </source>
</evidence>
<sequence length="115" mass="12847">LLQYWHKGCFSCEVCKMTLNMKNYKGFDKKPYCSQGMRHFIYSRNGCRARGHSQDGGHQVTSPLIAQSHVTSPLIAQSHVTSPLITQSHVTSPLIAQSHVTSPLIAQSHVTSRLR</sequence>
<keyword evidence="6" id="KW-0597">Phosphoprotein</keyword>
<proteinExistence type="predicted"/>
<dbReference type="Gene3D" id="2.10.110.10">
    <property type="entry name" value="Cysteine Rich Protein"/>
    <property type="match status" value="1"/>
</dbReference>
<dbReference type="EMBL" id="RJVU01017312">
    <property type="protein sequence ID" value="ROL52191.1"/>
    <property type="molecule type" value="Genomic_DNA"/>
</dbReference>
<dbReference type="PANTHER" id="PTHR46218">
    <property type="entry name" value="LASP"/>
    <property type="match status" value="1"/>
</dbReference>
<dbReference type="Pfam" id="PF00412">
    <property type="entry name" value="LIM"/>
    <property type="match status" value="1"/>
</dbReference>
<protein>
    <recommendedName>
        <fullName evidence="3">LIM and SH3 domain protein 1</fullName>
    </recommendedName>
</protein>
<accession>A0A3N0Z1N5</accession>
<keyword evidence="9" id="KW-0862">Zinc</keyword>
<comment type="function">
    <text evidence="15">Plays an important role in the regulation of dynamic actin-based, cytoskeletal activities. Agonist-dependent changes in LASP1 phosphorylation may also serve to regulate actin-associated ion transport activities, not only in the parietal cell but also in certain other F-actin-rich secretory epithelial cell types.</text>
</comment>
<evidence type="ECO:0000256" key="7">
    <source>
        <dbReference type="ARBA" id="ARBA00022723"/>
    </source>
</evidence>
<evidence type="ECO:0000256" key="6">
    <source>
        <dbReference type="ARBA" id="ARBA00022553"/>
    </source>
</evidence>
<keyword evidence="5" id="KW-0963">Cytoplasm</keyword>
<evidence type="ECO:0000256" key="1">
    <source>
        <dbReference type="ARBA" id="ARBA00004245"/>
    </source>
</evidence>
<evidence type="ECO:0000256" key="12">
    <source>
        <dbReference type="ARBA" id="ARBA00023065"/>
    </source>
</evidence>
<dbReference type="GO" id="GO:0005938">
    <property type="term" value="C:cell cortex"/>
    <property type="evidence" value="ECO:0007669"/>
    <property type="project" value="UniProtKB-SubCell"/>
</dbReference>
<evidence type="ECO:0000256" key="13">
    <source>
        <dbReference type="ARBA" id="ARBA00023203"/>
    </source>
</evidence>
<dbReference type="GO" id="GO:0005856">
    <property type="term" value="C:cytoskeleton"/>
    <property type="evidence" value="ECO:0007669"/>
    <property type="project" value="UniProtKB-SubCell"/>
</dbReference>
<dbReference type="AlphaFoldDB" id="A0A3N0Z1N5"/>
<dbReference type="Proteomes" id="UP000281406">
    <property type="component" value="Unassembled WGS sequence"/>
</dbReference>
<dbReference type="GO" id="GO:0006811">
    <property type="term" value="P:monoatomic ion transport"/>
    <property type="evidence" value="ECO:0007669"/>
    <property type="project" value="UniProtKB-KW"/>
</dbReference>
<keyword evidence="14" id="KW-0206">Cytoskeleton</keyword>
<feature type="non-terminal residue" evidence="17">
    <location>
        <position position="1"/>
    </location>
</feature>
<dbReference type="PANTHER" id="PTHR46218:SF2">
    <property type="entry name" value="LIM AND SH3 DOMAIN PROTEIN 1"/>
    <property type="match status" value="1"/>
</dbReference>
<dbReference type="GO" id="GO:0046872">
    <property type="term" value="F:metal ion binding"/>
    <property type="evidence" value="ECO:0007669"/>
    <property type="project" value="UniProtKB-KW"/>
</dbReference>
<evidence type="ECO:0000256" key="8">
    <source>
        <dbReference type="ARBA" id="ARBA00022737"/>
    </source>
</evidence>
<reference evidence="17 18" key="1">
    <citation type="submission" date="2018-10" db="EMBL/GenBank/DDBJ databases">
        <title>Genome assembly for a Yunnan-Guizhou Plateau 3E fish, Anabarilius grahami (Regan), and its evolutionary and genetic applications.</title>
        <authorList>
            <person name="Jiang W."/>
        </authorList>
    </citation>
    <scope>NUCLEOTIDE SEQUENCE [LARGE SCALE GENOMIC DNA]</scope>
    <source>
        <strain evidence="17">AG-KIZ</strain>
        <tissue evidence="17">Muscle</tissue>
    </source>
</reference>
<evidence type="ECO:0000256" key="2">
    <source>
        <dbReference type="ARBA" id="ARBA00004544"/>
    </source>
</evidence>
<keyword evidence="10" id="KW-0007">Acetylation</keyword>
<evidence type="ECO:0000256" key="4">
    <source>
        <dbReference type="ARBA" id="ARBA00022448"/>
    </source>
</evidence>
<name>A0A3N0Z1N5_ANAGA</name>
<evidence type="ECO:0000256" key="5">
    <source>
        <dbReference type="ARBA" id="ARBA00022490"/>
    </source>
</evidence>
<evidence type="ECO:0000259" key="16">
    <source>
        <dbReference type="Pfam" id="PF00412"/>
    </source>
</evidence>
<gene>
    <name evidence="17" type="ORF">DPX16_6068</name>
</gene>
<keyword evidence="8" id="KW-0677">Repeat</keyword>
<evidence type="ECO:0000256" key="3">
    <source>
        <dbReference type="ARBA" id="ARBA00020662"/>
    </source>
</evidence>
<dbReference type="InterPro" id="IPR001781">
    <property type="entry name" value="Znf_LIM"/>
</dbReference>
<evidence type="ECO:0000256" key="15">
    <source>
        <dbReference type="ARBA" id="ARBA00025477"/>
    </source>
</evidence>
<keyword evidence="18" id="KW-1185">Reference proteome</keyword>